<name>A0A6A6H2G7_VIRVR</name>
<sequence length="479" mass="54966">MRHEHFSPIFYYSMDSETTRLEVFPTHFQHTIMPIVCLITYSCGHYSQRRTERTDRRFGSSLDDDLFPIDEIESRNEPCGLEACADMNRDKLRMALTQFINHAFDVLTNLENKHQDLGHRFYLIREPTLLNAAQNPRSDPWDELLPMAEAAFDTRLFAERRPPRSFVQMMIDETEQVLLQSRETRNQDISAALSQLNKGRCLLCALTCDLNTIEQAVGWLENEQRVREENGWLENETTTEQITHMQRAKDWILTLPETRRAMTNGTMRSTSAVLTAFQPDRFLEPSERRPDHPLREEKDGDEFLPSLAWNNSSRLISLLRVSHAPPGTHETEEPSIDSPNFDPDLTAVPSGFGGRSGSEDAMVREAERQIVLDPTETDGTFTEEETVHSHSSQYADIHPVENANHESVAQDVTDTSQAEAILLRADRILDQYEIEARLRWATATEEMSNFIARSRTNLSLPVSDTAPFDDLGNARRRSW</sequence>
<accession>A0A6A6H2G7</accession>
<dbReference type="OrthoDB" id="10569826at2759"/>
<dbReference type="Proteomes" id="UP000800092">
    <property type="component" value="Unassembled WGS sequence"/>
</dbReference>
<dbReference type="EMBL" id="ML991822">
    <property type="protein sequence ID" value="KAF2231860.1"/>
    <property type="molecule type" value="Genomic_DNA"/>
</dbReference>
<keyword evidence="3" id="KW-1185">Reference proteome</keyword>
<feature type="region of interest" description="Disordered" evidence="1">
    <location>
        <begin position="324"/>
        <end position="344"/>
    </location>
</feature>
<evidence type="ECO:0000256" key="1">
    <source>
        <dbReference type="SAM" id="MobiDB-lite"/>
    </source>
</evidence>
<protein>
    <submittedName>
        <fullName evidence="2">Uncharacterized protein</fullName>
    </submittedName>
</protein>
<evidence type="ECO:0000313" key="2">
    <source>
        <dbReference type="EMBL" id="KAF2231860.1"/>
    </source>
</evidence>
<dbReference type="AlphaFoldDB" id="A0A6A6H2G7"/>
<reference evidence="2" key="1">
    <citation type="journal article" date="2020" name="Stud. Mycol.">
        <title>101 Dothideomycetes genomes: a test case for predicting lifestyles and emergence of pathogens.</title>
        <authorList>
            <person name="Haridas S."/>
            <person name="Albert R."/>
            <person name="Binder M."/>
            <person name="Bloem J."/>
            <person name="Labutti K."/>
            <person name="Salamov A."/>
            <person name="Andreopoulos B."/>
            <person name="Baker S."/>
            <person name="Barry K."/>
            <person name="Bills G."/>
            <person name="Bluhm B."/>
            <person name="Cannon C."/>
            <person name="Castanera R."/>
            <person name="Culley D."/>
            <person name="Daum C."/>
            <person name="Ezra D."/>
            <person name="Gonzalez J."/>
            <person name="Henrissat B."/>
            <person name="Kuo A."/>
            <person name="Liang C."/>
            <person name="Lipzen A."/>
            <person name="Lutzoni F."/>
            <person name="Magnuson J."/>
            <person name="Mondo S."/>
            <person name="Nolan M."/>
            <person name="Ohm R."/>
            <person name="Pangilinan J."/>
            <person name="Park H.-J."/>
            <person name="Ramirez L."/>
            <person name="Alfaro M."/>
            <person name="Sun H."/>
            <person name="Tritt A."/>
            <person name="Yoshinaga Y."/>
            <person name="Zwiers L.-H."/>
            <person name="Turgeon B."/>
            <person name="Goodwin S."/>
            <person name="Spatafora J."/>
            <person name="Crous P."/>
            <person name="Grigoriev I."/>
        </authorList>
    </citation>
    <scope>NUCLEOTIDE SEQUENCE</scope>
    <source>
        <strain evidence="2">Tuck. ex Michener</strain>
    </source>
</reference>
<organism evidence="2 3">
    <name type="scientific">Viridothelium virens</name>
    <name type="common">Speckled blister lichen</name>
    <name type="synonym">Trypethelium virens</name>
    <dbReference type="NCBI Taxonomy" id="1048519"/>
    <lineage>
        <taxon>Eukaryota</taxon>
        <taxon>Fungi</taxon>
        <taxon>Dikarya</taxon>
        <taxon>Ascomycota</taxon>
        <taxon>Pezizomycotina</taxon>
        <taxon>Dothideomycetes</taxon>
        <taxon>Dothideomycetes incertae sedis</taxon>
        <taxon>Trypetheliales</taxon>
        <taxon>Trypetheliaceae</taxon>
        <taxon>Viridothelium</taxon>
    </lineage>
</organism>
<gene>
    <name evidence="2" type="ORF">EV356DRAFT_551273</name>
</gene>
<evidence type="ECO:0000313" key="3">
    <source>
        <dbReference type="Proteomes" id="UP000800092"/>
    </source>
</evidence>
<proteinExistence type="predicted"/>